<reference evidence="3 4" key="1">
    <citation type="submission" date="2016-09" db="EMBL/GenBank/DDBJ databases">
        <title>Extensive genetic diversity and differential bi-allelic expression allows diatom success in the polar Southern Ocean.</title>
        <authorList>
            <consortium name="DOE Joint Genome Institute"/>
            <person name="Mock T."/>
            <person name="Otillar R.P."/>
            <person name="Strauss J."/>
            <person name="Dupont C."/>
            <person name="Frickenhaus S."/>
            <person name="Maumus F."/>
            <person name="Mcmullan M."/>
            <person name="Sanges R."/>
            <person name="Schmutz J."/>
            <person name="Toseland A."/>
            <person name="Valas R."/>
            <person name="Veluchamy A."/>
            <person name="Ward B.J."/>
            <person name="Allen A."/>
            <person name="Barry K."/>
            <person name="Falciatore A."/>
            <person name="Ferrante M."/>
            <person name="Fortunato A.E."/>
            <person name="Gloeckner G."/>
            <person name="Gruber A."/>
            <person name="Hipkin R."/>
            <person name="Janech M."/>
            <person name="Kroth P."/>
            <person name="Leese F."/>
            <person name="Lindquist E."/>
            <person name="Lyon B.R."/>
            <person name="Martin J."/>
            <person name="Mayer C."/>
            <person name="Parker M."/>
            <person name="Quesneville H."/>
            <person name="Raymond J."/>
            <person name="Uhlig C."/>
            <person name="Valentin K.U."/>
            <person name="Worden A.Z."/>
            <person name="Armbrust E.V."/>
            <person name="Bowler C."/>
            <person name="Green B."/>
            <person name="Moulton V."/>
            <person name="Van Oosterhout C."/>
            <person name="Grigoriev I."/>
        </authorList>
    </citation>
    <scope>NUCLEOTIDE SEQUENCE [LARGE SCALE GENOMIC DNA]</scope>
    <source>
        <strain evidence="3 4">CCMP1102</strain>
    </source>
</reference>
<accession>A0A1E7ENC4</accession>
<evidence type="ECO:0000256" key="2">
    <source>
        <dbReference type="SAM" id="Phobius"/>
    </source>
</evidence>
<dbReference type="KEGG" id="fcy:FRACYDRAFT_251120"/>
<dbReference type="EMBL" id="KV784386">
    <property type="protein sequence ID" value="OEU07316.1"/>
    <property type="molecule type" value="Genomic_DNA"/>
</dbReference>
<feature type="compositionally biased region" description="Polar residues" evidence="1">
    <location>
        <begin position="1"/>
        <end position="10"/>
    </location>
</feature>
<feature type="region of interest" description="Disordered" evidence="1">
    <location>
        <begin position="1"/>
        <end position="20"/>
    </location>
</feature>
<evidence type="ECO:0000256" key="1">
    <source>
        <dbReference type="SAM" id="MobiDB-lite"/>
    </source>
</evidence>
<evidence type="ECO:0000313" key="4">
    <source>
        <dbReference type="Proteomes" id="UP000095751"/>
    </source>
</evidence>
<dbReference type="Proteomes" id="UP000095751">
    <property type="component" value="Unassembled WGS sequence"/>
</dbReference>
<keyword evidence="4" id="KW-1185">Reference proteome</keyword>
<keyword evidence="2" id="KW-0812">Transmembrane</keyword>
<dbReference type="InParanoid" id="A0A1E7ENC4"/>
<protein>
    <submittedName>
        <fullName evidence="3">Uncharacterized protein</fullName>
    </submittedName>
</protein>
<proteinExistence type="predicted"/>
<feature type="compositionally biased region" description="Pro residues" evidence="1">
    <location>
        <begin position="99"/>
        <end position="108"/>
    </location>
</feature>
<feature type="compositionally biased region" description="Low complexity" evidence="1">
    <location>
        <begin position="128"/>
        <end position="151"/>
    </location>
</feature>
<dbReference type="AlphaFoldDB" id="A0A1E7ENC4"/>
<evidence type="ECO:0000313" key="3">
    <source>
        <dbReference type="EMBL" id="OEU07316.1"/>
    </source>
</evidence>
<feature type="transmembrane region" description="Helical" evidence="2">
    <location>
        <begin position="165"/>
        <end position="189"/>
    </location>
</feature>
<keyword evidence="2" id="KW-1133">Transmembrane helix</keyword>
<sequence>MTIRNNNSNDKLFASQAPTEETDDAVVAFNVNAVDVFNEDIIPFAHASSEVELSSISGGGGLSTSTTAANSGGLYGQLNTTTNAVAAPTTPIAYSTGKPPQPPPPSQQPQPRFSSSIAVTTGAPIPTPTSTTQTISTSSTTATRGNSRRNNNNSQNCCSGLTCCGITAIVLSSICVCCIVPTILIFWAIGSAVNNGATIGSF</sequence>
<name>A0A1E7ENC4_9STRA</name>
<gene>
    <name evidence="3" type="ORF">FRACYDRAFT_251120</name>
</gene>
<keyword evidence="2" id="KW-0472">Membrane</keyword>
<organism evidence="3 4">
    <name type="scientific">Fragilariopsis cylindrus CCMP1102</name>
    <dbReference type="NCBI Taxonomy" id="635003"/>
    <lineage>
        <taxon>Eukaryota</taxon>
        <taxon>Sar</taxon>
        <taxon>Stramenopiles</taxon>
        <taxon>Ochrophyta</taxon>
        <taxon>Bacillariophyta</taxon>
        <taxon>Bacillariophyceae</taxon>
        <taxon>Bacillariophycidae</taxon>
        <taxon>Bacillariales</taxon>
        <taxon>Bacillariaceae</taxon>
        <taxon>Fragilariopsis</taxon>
    </lineage>
</organism>
<feature type="region of interest" description="Disordered" evidence="1">
    <location>
        <begin position="90"/>
        <end position="151"/>
    </location>
</feature>